<proteinExistence type="predicted"/>
<sequence>MITTHDVVASLFLAGLYSGAFLLNRFLFPNRFIWIFPTWKSSYIAAALMFVTLFVLLLFE</sequence>
<keyword evidence="1" id="KW-0812">Transmembrane</keyword>
<dbReference type="EMBL" id="FMUE01000007">
    <property type="protein sequence ID" value="SCX28633.1"/>
    <property type="molecule type" value="Genomic_DNA"/>
</dbReference>
<evidence type="ECO:0000256" key="1">
    <source>
        <dbReference type="SAM" id="Phobius"/>
    </source>
</evidence>
<gene>
    <name evidence="2" type="ORF">DSM25559_3238</name>
</gene>
<name>A0A1R3TU37_9HYPH</name>
<reference evidence="3" key="1">
    <citation type="submission" date="2016-10" db="EMBL/GenBank/DDBJ databases">
        <authorList>
            <person name="Wibberg D."/>
        </authorList>
    </citation>
    <scope>NUCLEOTIDE SEQUENCE [LARGE SCALE GENOMIC DNA]</scope>
</reference>
<evidence type="ECO:0000313" key="3">
    <source>
        <dbReference type="Proteomes" id="UP000187891"/>
    </source>
</evidence>
<evidence type="ECO:0000313" key="2">
    <source>
        <dbReference type="EMBL" id="SCX28633.1"/>
    </source>
</evidence>
<keyword evidence="1" id="KW-1133">Transmembrane helix</keyword>
<accession>A0A1R3TU37</accession>
<dbReference type="STRING" id="1907666.DSM25559_3238"/>
<dbReference type="Proteomes" id="UP000187891">
    <property type="component" value="Unassembled WGS sequence"/>
</dbReference>
<evidence type="ECO:0008006" key="4">
    <source>
        <dbReference type="Google" id="ProtNLM"/>
    </source>
</evidence>
<feature type="transmembrane region" description="Helical" evidence="1">
    <location>
        <begin position="40"/>
        <end position="59"/>
    </location>
</feature>
<organism evidence="2 3">
    <name type="scientific">Agrobacterium rosae</name>
    <dbReference type="NCBI Taxonomy" id="1972867"/>
    <lineage>
        <taxon>Bacteria</taxon>
        <taxon>Pseudomonadati</taxon>
        <taxon>Pseudomonadota</taxon>
        <taxon>Alphaproteobacteria</taxon>
        <taxon>Hyphomicrobiales</taxon>
        <taxon>Rhizobiaceae</taxon>
        <taxon>Rhizobium/Agrobacterium group</taxon>
        <taxon>Agrobacterium</taxon>
    </lineage>
</organism>
<feature type="transmembrane region" description="Helical" evidence="1">
    <location>
        <begin position="7"/>
        <end position="28"/>
    </location>
</feature>
<protein>
    <recommendedName>
        <fullName evidence="4">DUF1656 domain-containing protein</fullName>
    </recommendedName>
</protein>
<dbReference type="AlphaFoldDB" id="A0A1R3TU37"/>
<keyword evidence="1" id="KW-0472">Membrane</keyword>